<evidence type="ECO:0000313" key="2">
    <source>
        <dbReference type="EMBL" id="GAD58549.1"/>
    </source>
</evidence>
<dbReference type="EMBL" id="BATC01000008">
    <property type="protein sequence ID" value="GAD58549.1"/>
    <property type="molecule type" value="Genomic_DNA"/>
</dbReference>
<evidence type="ECO:0000256" key="1">
    <source>
        <dbReference type="SAM" id="Phobius"/>
    </source>
</evidence>
<gene>
    <name evidence="2" type="ORF">MBEBAB_0799</name>
</gene>
<organism evidence="2 3">
    <name type="scientific">Brevundimonas abyssalis TAR-001</name>
    <dbReference type="NCBI Taxonomy" id="1391729"/>
    <lineage>
        <taxon>Bacteria</taxon>
        <taxon>Pseudomonadati</taxon>
        <taxon>Pseudomonadota</taxon>
        <taxon>Alphaproteobacteria</taxon>
        <taxon>Caulobacterales</taxon>
        <taxon>Caulobacteraceae</taxon>
        <taxon>Brevundimonas</taxon>
    </lineage>
</organism>
<reference evidence="3" key="1">
    <citation type="journal article" date="2013" name="Genome Announc.">
        <title>Draft Genome Sequence of the Dimorphic Prosthecate Bacterium Brevundimonas abyssalis TAR-001T.</title>
        <authorList>
            <person name="Tsubouchi T."/>
            <person name="Nishi S."/>
            <person name="Usui K."/>
            <person name="Shimane Y."/>
            <person name="Takaki Y."/>
            <person name="Maruyama T."/>
            <person name="Hatada Y."/>
        </authorList>
    </citation>
    <scope>NUCLEOTIDE SEQUENCE [LARGE SCALE GENOMIC DNA]</scope>
    <source>
        <strain evidence="3">TAR-001</strain>
    </source>
</reference>
<comment type="caution">
    <text evidence="2">The sequence shown here is derived from an EMBL/GenBank/DDBJ whole genome shotgun (WGS) entry which is preliminary data.</text>
</comment>
<proteinExistence type="predicted"/>
<feature type="transmembrane region" description="Helical" evidence="1">
    <location>
        <begin position="73"/>
        <end position="95"/>
    </location>
</feature>
<keyword evidence="1" id="KW-0812">Transmembrane</keyword>
<feature type="transmembrane region" description="Helical" evidence="1">
    <location>
        <begin position="46"/>
        <end position="67"/>
    </location>
</feature>
<keyword evidence="1" id="KW-1133">Transmembrane helix</keyword>
<dbReference type="Proteomes" id="UP000016569">
    <property type="component" value="Unassembled WGS sequence"/>
</dbReference>
<accession>A0A8E0KK31</accession>
<keyword evidence="1" id="KW-0472">Membrane</keyword>
<feature type="transmembrane region" description="Helical" evidence="1">
    <location>
        <begin position="12"/>
        <end position="34"/>
    </location>
</feature>
<sequence length="105" mass="11135">MARAVEQGRVLPYVVTIGIAVVLLAWAWYALAAAGHLPRPPLLRTGLIAITAVLLVRAAAVFAPGVWGPDHSPTFQIVSSLIVLALGLSFLLGTIKAWPLLSMRT</sequence>
<protein>
    <submittedName>
        <fullName evidence="2">Uncharacterized protein</fullName>
    </submittedName>
</protein>
<dbReference type="AlphaFoldDB" id="A0A8E0KK31"/>
<keyword evidence="3" id="KW-1185">Reference proteome</keyword>
<name>A0A8E0KK31_9CAUL</name>
<evidence type="ECO:0000313" key="3">
    <source>
        <dbReference type="Proteomes" id="UP000016569"/>
    </source>
</evidence>